<dbReference type="InterPro" id="IPR036515">
    <property type="entry name" value="Transposase_17_sf"/>
</dbReference>
<dbReference type="SMART" id="SM01321">
    <property type="entry name" value="Y1_Tnp"/>
    <property type="match status" value="1"/>
</dbReference>
<dbReference type="InterPro" id="IPR002686">
    <property type="entry name" value="Transposase_17"/>
</dbReference>
<name>A0ABP9VQI5_9BACT</name>
<dbReference type="EMBL" id="BAABRO010000005">
    <property type="protein sequence ID" value="GAA5507417.1"/>
    <property type="molecule type" value="Genomic_DNA"/>
</dbReference>
<proteinExistence type="predicted"/>
<dbReference type="Gene3D" id="3.30.70.1290">
    <property type="entry name" value="Transposase IS200-like"/>
    <property type="match status" value="1"/>
</dbReference>
<dbReference type="InterPro" id="IPR052715">
    <property type="entry name" value="RAYT_transposase"/>
</dbReference>
<comment type="caution">
    <text evidence="2">The sequence shown here is derived from an EMBL/GenBank/DDBJ whole genome shotgun (WGS) entry which is preliminary data.</text>
</comment>
<dbReference type="Pfam" id="PF01797">
    <property type="entry name" value="Y1_Tnp"/>
    <property type="match status" value="1"/>
</dbReference>
<feature type="domain" description="Transposase IS200-like" evidence="1">
    <location>
        <begin position="34"/>
        <end position="197"/>
    </location>
</feature>
<evidence type="ECO:0000313" key="2">
    <source>
        <dbReference type="EMBL" id="GAA5507417.1"/>
    </source>
</evidence>
<protein>
    <recommendedName>
        <fullName evidence="1">Transposase IS200-like domain-containing protein</fullName>
    </recommendedName>
</protein>
<evidence type="ECO:0000259" key="1">
    <source>
        <dbReference type="SMART" id="SM01321"/>
    </source>
</evidence>
<dbReference type="RefSeq" id="WP_345684282.1">
    <property type="nucleotide sequence ID" value="NZ_BAABRO010000005.1"/>
</dbReference>
<evidence type="ECO:0000313" key="3">
    <source>
        <dbReference type="Proteomes" id="UP001416858"/>
    </source>
</evidence>
<accession>A0ABP9VQI5</accession>
<dbReference type="PANTHER" id="PTHR36966">
    <property type="entry name" value="REP-ASSOCIATED TYROSINE TRANSPOSASE"/>
    <property type="match status" value="1"/>
</dbReference>
<reference evidence="2 3" key="1">
    <citation type="submission" date="2024-02" db="EMBL/GenBank/DDBJ databases">
        <title>Rhodopirellula caenicola NBRC 110016.</title>
        <authorList>
            <person name="Ichikawa N."/>
            <person name="Katano-Makiyama Y."/>
            <person name="Hidaka K."/>
        </authorList>
    </citation>
    <scope>NUCLEOTIDE SEQUENCE [LARGE SCALE GENOMIC DNA]</scope>
    <source>
        <strain evidence="2 3">NBRC 110016</strain>
    </source>
</reference>
<gene>
    <name evidence="2" type="ORF">Rcae01_02873</name>
</gene>
<dbReference type="Proteomes" id="UP001416858">
    <property type="component" value="Unassembled WGS sequence"/>
</dbReference>
<organism evidence="2 3">
    <name type="scientific">Novipirellula caenicola</name>
    <dbReference type="NCBI Taxonomy" id="1536901"/>
    <lineage>
        <taxon>Bacteria</taxon>
        <taxon>Pseudomonadati</taxon>
        <taxon>Planctomycetota</taxon>
        <taxon>Planctomycetia</taxon>
        <taxon>Pirellulales</taxon>
        <taxon>Pirellulaceae</taxon>
        <taxon>Novipirellula</taxon>
    </lineage>
</organism>
<keyword evidence="3" id="KW-1185">Reference proteome</keyword>
<dbReference type="SUPFAM" id="SSF143422">
    <property type="entry name" value="Transposase IS200-like"/>
    <property type="match status" value="1"/>
</dbReference>
<dbReference type="PANTHER" id="PTHR36966:SF1">
    <property type="entry name" value="REP-ASSOCIATED TYROSINE TRANSPOSASE"/>
    <property type="match status" value="1"/>
</dbReference>
<sequence length="225" mass="26868">MNDNFNLSAPPNFRGLHPDLPIHIYQRHLPHWRQVGATYFVTFRLADSIPQQQLQALKRWRAIWERNNPEPRSESQWKELAREITNQTERWLDEGYGACELEQPQIAELMRDSLLKFQDDRYFVSCFEIMPNHVHVVMKPADDHELEIILKNMKGYVSHRTNKLLGRKGTLWEQESFDRILRDEEHLYRVVQYIGRNAAMAGLPNSQWHRWLHPDWQSAGWRFAA</sequence>